<comment type="caution">
    <text evidence="1">The sequence shown here is derived from an EMBL/GenBank/DDBJ whole genome shotgun (WGS) entry which is preliminary data.</text>
</comment>
<protein>
    <submittedName>
        <fullName evidence="1">Uncharacterized protein</fullName>
    </submittedName>
</protein>
<dbReference type="EMBL" id="QURL01000014">
    <property type="protein sequence ID" value="RFC61822.1"/>
    <property type="molecule type" value="Genomic_DNA"/>
</dbReference>
<dbReference type="RefSeq" id="WP_116684896.1">
    <property type="nucleotide sequence ID" value="NZ_QURL01000014.1"/>
</dbReference>
<evidence type="ECO:0000313" key="2">
    <source>
        <dbReference type="Proteomes" id="UP000264310"/>
    </source>
</evidence>
<reference evidence="1 2" key="1">
    <citation type="submission" date="2018-08" db="EMBL/GenBank/DDBJ databases">
        <title>Fulvimarina sp. 85, whole genome shotgun sequence.</title>
        <authorList>
            <person name="Tuo L."/>
        </authorList>
    </citation>
    <scope>NUCLEOTIDE SEQUENCE [LARGE SCALE GENOMIC DNA]</scope>
    <source>
        <strain evidence="1 2">85</strain>
    </source>
</reference>
<dbReference type="Proteomes" id="UP000264310">
    <property type="component" value="Unassembled WGS sequence"/>
</dbReference>
<keyword evidence="2" id="KW-1185">Reference proteome</keyword>
<accession>A0A371WXX7</accession>
<evidence type="ECO:0000313" key="1">
    <source>
        <dbReference type="EMBL" id="RFC61822.1"/>
    </source>
</evidence>
<name>A0A371WXX7_9HYPH</name>
<sequence>MPDVSVFTVESQAAADAYIEEILASPTCSHWLRVALQSALECDPVDAANDAEALSLILQVRAAAILNEASRKLK</sequence>
<gene>
    <name evidence="1" type="ORF">DYI37_19235</name>
</gene>
<organism evidence="1 2">
    <name type="scientific">Fulvimarina endophytica</name>
    <dbReference type="NCBI Taxonomy" id="2293836"/>
    <lineage>
        <taxon>Bacteria</taxon>
        <taxon>Pseudomonadati</taxon>
        <taxon>Pseudomonadota</taxon>
        <taxon>Alphaproteobacteria</taxon>
        <taxon>Hyphomicrobiales</taxon>
        <taxon>Aurantimonadaceae</taxon>
        <taxon>Fulvimarina</taxon>
    </lineage>
</organism>
<dbReference type="OrthoDB" id="7576771at2"/>
<dbReference type="AlphaFoldDB" id="A0A371WXX7"/>
<proteinExistence type="predicted"/>